<dbReference type="Pfam" id="PF01425">
    <property type="entry name" value="Amidase"/>
    <property type="match status" value="1"/>
</dbReference>
<dbReference type="EMBL" id="CALNXJ010000043">
    <property type="protein sequence ID" value="CAH3147421.1"/>
    <property type="molecule type" value="Genomic_DNA"/>
</dbReference>
<name>A0AAU9XH30_9CNID</name>
<evidence type="ECO:0000259" key="2">
    <source>
        <dbReference type="Pfam" id="PF01425"/>
    </source>
</evidence>
<dbReference type="InterPro" id="IPR020556">
    <property type="entry name" value="Amidase_CS"/>
</dbReference>
<evidence type="ECO:0000313" key="4">
    <source>
        <dbReference type="Proteomes" id="UP001159428"/>
    </source>
</evidence>
<protein>
    <recommendedName>
        <fullName evidence="2">Amidase domain-containing protein</fullName>
    </recommendedName>
</protein>
<accession>A0AAU9XH30</accession>
<dbReference type="AlphaFoldDB" id="A0AAU9XH30"/>
<keyword evidence="4" id="KW-1185">Reference proteome</keyword>
<evidence type="ECO:0000313" key="3">
    <source>
        <dbReference type="EMBL" id="CAH3147421.1"/>
    </source>
</evidence>
<dbReference type="PANTHER" id="PTHR11895:SF170">
    <property type="entry name" value="AMIDASE"/>
    <property type="match status" value="1"/>
</dbReference>
<comment type="similarity">
    <text evidence="1">Belongs to the amidase family.</text>
</comment>
<gene>
    <name evidence="3" type="ORF">PMEA_00023389</name>
</gene>
<dbReference type="InterPro" id="IPR036928">
    <property type="entry name" value="AS_sf"/>
</dbReference>
<sequence length="477" mass="51301">MEESELMAYREAISSTLADTYQRLYELPDPKLPVKYPRTPGYRPSPEDNPYNAWYWRCDIKGASSGKLRGKTVAIKDNTCVAGVPMMNGSRTLEGFVPDVDATVVSRILDAGGHIVGKSVCEDLCCSGGSFTAATGPVVNPHNKTRMCGGSSSGSAALVAGGQVDMATGGDQGGSIRIPAACCGIVGLKPTYGLVPYTGIMPIEFTLDHTGPMARTVYDTALMLEAMAGYDGGLDPRQPRDLKVPEYTLGLTGKIHNLKIGILKEGFGLKTSEADVDKTVREAAEQLGTAGGATVEEVSVPMHSDGMLYMKMICFKGAGTAARMYYDTTLQEAFSRGLKCHSNDLSKRGKLTRLIAKYLREDYHGIFYGKAQNLGRELCKAYDAALEKYDVLILPTIPKKALVFPQENAPLKEYLARASGSAPNTSPTNVTGHPALSINVGFSDGLPVGMMIVGRKFDEITVLNVAYAYEKIRDAEK</sequence>
<dbReference type="SUPFAM" id="SSF75304">
    <property type="entry name" value="Amidase signature (AS) enzymes"/>
    <property type="match status" value="1"/>
</dbReference>
<dbReference type="PANTHER" id="PTHR11895">
    <property type="entry name" value="TRANSAMIDASE"/>
    <property type="match status" value="1"/>
</dbReference>
<dbReference type="NCBIfam" id="NF005565">
    <property type="entry name" value="PRK07235.1"/>
    <property type="match status" value="1"/>
</dbReference>
<dbReference type="PROSITE" id="PS00571">
    <property type="entry name" value="AMIDASES"/>
    <property type="match status" value="1"/>
</dbReference>
<feature type="domain" description="Amidase" evidence="2">
    <location>
        <begin position="62"/>
        <end position="463"/>
    </location>
</feature>
<reference evidence="3 4" key="1">
    <citation type="submission" date="2022-05" db="EMBL/GenBank/DDBJ databases">
        <authorList>
            <consortium name="Genoscope - CEA"/>
            <person name="William W."/>
        </authorList>
    </citation>
    <scope>NUCLEOTIDE SEQUENCE [LARGE SCALE GENOMIC DNA]</scope>
</reference>
<dbReference type="GO" id="GO:0003824">
    <property type="term" value="F:catalytic activity"/>
    <property type="evidence" value="ECO:0007669"/>
    <property type="project" value="InterPro"/>
</dbReference>
<dbReference type="Gene3D" id="3.90.1300.10">
    <property type="entry name" value="Amidase signature (AS) domain"/>
    <property type="match status" value="1"/>
</dbReference>
<comment type="caution">
    <text evidence="3">The sequence shown here is derived from an EMBL/GenBank/DDBJ whole genome shotgun (WGS) entry which is preliminary data.</text>
</comment>
<dbReference type="InterPro" id="IPR000120">
    <property type="entry name" value="Amidase"/>
</dbReference>
<proteinExistence type="inferred from homology"/>
<organism evidence="3 4">
    <name type="scientific">Pocillopora meandrina</name>
    <dbReference type="NCBI Taxonomy" id="46732"/>
    <lineage>
        <taxon>Eukaryota</taxon>
        <taxon>Metazoa</taxon>
        <taxon>Cnidaria</taxon>
        <taxon>Anthozoa</taxon>
        <taxon>Hexacorallia</taxon>
        <taxon>Scleractinia</taxon>
        <taxon>Astrocoeniina</taxon>
        <taxon>Pocilloporidae</taxon>
        <taxon>Pocillopora</taxon>
    </lineage>
</organism>
<evidence type="ECO:0000256" key="1">
    <source>
        <dbReference type="ARBA" id="ARBA00009199"/>
    </source>
</evidence>
<dbReference type="InterPro" id="IPR023631">
    <property type="entry name" value="Amidase_dom"/>
</dbReference>
<dbReference type="Proteomes" id="UP001159428">
    <property type="component" value="Unassembled WGS sequence"/>
</dbReference>